<dbReference type="InterPro" id="IPR050547">
    <property type="entry name" value="DEAD_box_RNA_helicases"/>
</dbReference>
<proteinExistence type="inferred from homology"/>
<keyword evidence="2 7" id="KW-0547">Nucleotide-binding</keyword>
<organism evidence="12 13">
    <name type="scientific">Akkermansia muciniphila</name>
    <dbReference type="NCBI Taxonomy" id="239935"/>
    <lineage>
        <taxon>Bacteria</taxon>
        <taxon>Pseudomonadati</taxon>
        <taxon>Verrucomicrobiota</taxon>
        <taxon>Verrucomicrobiia</taxon>
        <taxon>Verrucomicrobiales</taxon>
        <taxon>Akkermansiaceae</taxon>
        <taxon>Akkermansia</taxon>
    </lineage>
</organism>
<name>A0AAP8T9U4_9BACT</name>
<feature type="domain" description="Helicase C-terminal" evidence="10">
    <location>
        <begin position="232"/>
        <end position="394"/>
    </location>
</feature>
<dbReference type="GO" id="GO:0003724">
    <property type="term" value="F:RNA helicase activity"/>
    <property type="evidence" value="ECO:0007669"/>
    <property type="project" value="UniProtKB-EC"/>
</dbReference>
<dbReference type="InterPro" id="IPR005580">
    <property type="entry name" value="DbpA/CsdA_RNA-bd_dom"/>
</dbReference>
<dbReference type="Pfam" id="PF00271">
    <property type="entry name" value="Helicase_C"/>
    <property type="match status" value="1"/>
</dbReference>
<comment type="similarity">
    <text evidence="7">Belongs to the DEAD box helicase family.</text>
</comment>
<dbReference type="GO" id="GO:0005840">
    <property type="term" value="C:ribosome"/>
    <property type="evidence" value="ECO:0007669"/>
    <property type="project" value="TreeGrafter"/>
</dbReference>
<dbReference type="InterPro" id="IPR011545">
    <property type="entry name" value="DEAD/DEAH_box_helicase_dom"/>
</dbReference>
<dbReference type="Pfam" id="PF03880">
    <property type="entry name" value="DbpA"/>
    <property type="match status" value="1"/>
</dbReference>
<comment type="caution">
    <text evidence="12">The sequence shown here is derived from an EMBL/GenBank/DDBJ whole genome shotgun (WGS) entry which is preliminary data.</text>
</comment>
<feature type="region of interest" description="Disordered" evidence="8">
    <location>
        <begin position="443"/>
        <end position="480"/>
    </location>
</feature>
<gene>
    <name evidence="12" type="ORF">CXU09_04855</name>
</gene>
<sequence>MFSFFRDFDRSFFPMTQTSSFSALGISPEILEAIEVLGFDTPSSIQEQAIPAAISGADIVGLSHTGSGKTLAFAIPALECIEPEERCVQVLALCPTRELAVQICREVDKLALFMDGVSAVPIYGGASFRPQLDALRRGVQFVVGTPGRVMDLMESGALRLDGLRMLILDEADEMLDMGFLEDIERIAEAMPETKQTLFFSATMSPEINRLVSRFMKEPIQISIERPTLTVPTIEQVYYEVVFSSRIEVLSRLLDTGKIKMGLVFANTKKVVDDVVDGLTARGYPVDRLHGDMPQMMRERVMDSFRKGSLRLLVATDIAARGLDVDDVDAVVNFELPRDPEDYVHRIGRTARAGRKGKAITFVGRRDFSLMSRIERFIGVKLTPEPVLTAVQVDQLRTESLVDDILERLKPDAVLPEELKEVEAAPEAMAAALFDLLRERTHREVQPIPEDKPARRARRMPQTGEEAESPQKGDSWQHKGDTVTLFMNGGRMIGLRPKDIAGLFYNTVEMEKGAVGDIRIFPKHSLIEVDASVAPLLLEALATATVCGYEVNVREDKGAPEYSGTPRSSRRNGGFRNSYRGERDRSDRSGFRGNRGGFRSDRGERWGERSRRDDRKKRF</sequence>
<dbReference type="PANTHER" id="PTHR47963:SF8">
    <property type="entry name" value="ATP-DEPENDENT RNA HELICASE DEAD"/>
    <property type="match status" value="1"/>
</dbReference>
<dbReference type="GO" id="GO:0033592">
    <property type="term" value="F:RNA strand annealing activity"/>
    <property type="evidence" value="ECO:0007669"/>
    <property type="project" value="TreeGrafter"/>
</dbReference>
<feature type="compositionally biased region" description="Basic and acidic residues" evidence="8">
    <location>
        <begin position="597"/>
        <end position="612"/>
    </location>
</feature>
<dbReference type="Gene3D" id="3.40.50.300">
    <property type="entry name" value="P-loop containing nucleotide triphosphate hydrolases"/>
    <property type="match status" value="2"/>
</dbReference>
<feature type="domain" description="Helicase ATP-binding" evidence="9">
    <location>
        <begin position="50"/>
        <end position="221"/>
    </location>
</feature>
<dbReference type="PROSITE" id="PS00039">
    <property type="entry name" value="DEAD_ATP_HELICASE"/>
    <property type="match status" value="1"/>
</dbReference>
<protein>
    <recommendedName>
        <fullName evidence="1">RNA helicase</fullName>
        <ecNumber evidence="1">3.6.4.13</ecNumber>
    </recommendedName>
</protein>
<dbReference type="CDD" id="cd18787">
    <property type="entry name" value="SF2_C_DEAD"/>
    <property type="match status" value="1"/>
</dbReference>
<dbReference type="InterPro" id="IPR014001">
    <property type="entry name" value="Helicase_ATP-bd"/>
</dbReference>
<evidence type="ECO:0000256" key="5">
    <source>
        <dbReference type="ARBA" id="ARBA00022840"/>
    </source>
</evidence>
<feature type="compositionally biased region" description="Basic and acidic residues" evidence="8">
    <location>
        <begin position="578"/>
        <end position="589"/>
    </location>
</feature>
<reference evidence="12 13" key="1">
    <citation type="journal article" date="2017" name="BMC Genomics">
        <title>Genome sequencing of 39 Akkermansia muciniphila isolates reveals its population structure, genomic and functional diverisity, and global distribution in mammalian gut microbiotas.</title>
        <authorList>
            <person name="Guo X."/>
            <person name="Li S."/>
            <person name="Zhang J."/>
            <person name="Wu F."/>
            <person name="Li X."/>
            <person name="Wu D."/>
            <person name="Zhang M."/>
            <person name="Ou Z."/>
            <person name="Jie Z."/>
            <person name="Yan Q."/>
            <person name="Li P."/>
            <person name="Yi J."/>
            <person name="Peng Y."/>
        </authorList>
    </citation>
    <scope>NUCLEOTIDE SEQUENCE [LARGE SCALE GENOMIC DNA]</scope>
    <source>
        <strain evidence="12 13">GP43</strain>
    </source>
</reference>
<dbReference type="Gene3D" id="3.30.70.330">
    <property type="match status" value="1"/>
</dbReference>
<dbReference type="Proteomes" id="UP000235914">
    <property type="component" value="Unassembled WGS sequence"/>
</dbReference>
<feature type="region of interest" description="Disordered" evidence="8">
    <location>
        <begin position="556"/>
        <end position="618"/>
    </location>
</feature>
<evidence type="ECO:0000256" key="7">
    <source>
        <dbReference type="RuleBase" id="RU000492"/>
    </source>
</evidence>
<dbReference type="InterPro" id="IPR027417">
    <property type="entry name" value="P-loop_NTPase"/>
</dbReference>
<dbReference type="SUPFAM" id="SSF52540">
    <property type="entry name" value="P-loop containing nucleoside triphosphate hydrolases"/>
    <property type="match status" value="1"/>
</dbReference>
<feature type="short sequence motif" description="Q motif" evidence="6">
    <location>
        <begin position="19"/>
        <end position="47"/>
    </location>
</feature>
<dbReference type="InterPro" id="IPR014014">
    <property type="entry name" value="RNA_helicase_DEAD_Q_motif"/>
</dbReference>
<keyword evidence="4 7" id="KW-0347">Helicase</keyword>
<evidence type="ECO:0000313" key="13">
    <source>
        <dbReference type="Proteomes" id="UP000235914"/>
    </source>
</evidence>
<evidence type="ECO:0000259" key="9">
    <source>
        <dbReference type="PROSITE" id="PS51192"/>
    </source>
</evidence>
<dbReference type="InterPro" id="IPR000629">
    <property type="entry name" value="RNA-helicase_DEAD-box_CS"/>
</dbReference>
<dbReference type="Pfam" id="PF00270">
    <property type="entry name" value="DEAD"/>
    <property type="match status" value="1"/>
</dbReference>
<dbReference type="InterPro" id="IPR012677">
    <property type="entry name" value="Nucleotide-bd_a/b_plait_sf"/>
</dbReference>
<dbReference type="EMBL" id="PJKN01000002">
    <property type="protein sequence ID" value="PNC56908.1"/>
    <property type="molecule type" value="Genomic_DNA"/>
</dbReference>
<dbReference type="CDD" id="cd00268">
    <property type="entry name" value="DEADc"/>
    <property type="match status" value="1"/>
</dbReference>
<dbReference type="CDD" id="cd12252">
    <property type="entry name" value="RRM_DbpA"/>
    <property type="match status" value="1"/>
</dbReference>
<dbReference type="InterPro" id="IPR044742">
    <property type="entry name" value="DEAD/DEAH_RhlB"/>
</dbReference>
<evidence type="ECO:0000256" key="1">
    <source>
        <dbReference type="ARBA" id="ARBA00012552"/>
    </source>
</evidence>
<evidence type="ECO:0000313" key="12">
    <source>
        <dbReference type="EMBL" id="PNC56908.1"/>
    </source>
</evidence>
<dbReference type="SMART" id="SM00487">
    <property type="entry name" value="DEXDc"/>
    <property type="match status" value="1"/>
</dbReference>
<dbReference type="GO" id="GO:0009409">
    <property type="term" value="P:response to cold"/>
    <property type="evidence" value="ECO:0007669"/>
    <property type="project" value="TreeGrafter"/>
</dbReference>
<feature type="compositionally biased region" description="Basic and acidic residues" evidence="8">
    <location>
        <begin position="468"/>
        <end position="480"/>
    </location>
</feature>
<dbReference type="InterPro" id="IPR001650">
    <property type="entry name" value="Helicase_C-like"/>
</dbReference>
<dbReference type="AlphaFoldDB" id="A0AAP8T9U4"/>
<dbReference type="SMART" id="SM00490">
    <property type="entry name" value="HELICc"/>
    <property type="match status" value="1"/>
</dbReference>
<dbReference type="PROSITE" id="PS51194">
    <property type="entry name" value="HELICASE_CTER"/>
    <property type="match status" value="1"/>
</dbReference>
<dbReference type="EC" id="3.6.4.13" evidence="1"/>
<evidence type="ECO:0000256" key="4">
    <source>
        <dbReference type="ARBA" id="ARBA00022806"/>
    </source>
</evidence>
<evidence type="ECO:0000259" key="11">
    <source>
        <dbReference type="PROSITE" id="PS51195"/>
    </source>
</evidence>
<evidence type="ECO:0000256" key="3">
    <source>
        <dbReference type="ARBA" id="ARBA00022801"/>
    </source>
</evidence>
<dbReference type="GO" id="GO:0016787">
    <property type="term" value="F:hydrolase activity"/>
    <property type="evidence" value="ECO:0007669"/>
    <property type="project" value="UniProtKB-KW"/>
</dbReference>
<evidence type="ECO:0000256" key="2">
    <source>
        <dbReference type="ARBA" id="ARBA00022741"/>
    </source>
</evidence>
<evidence type="ECO:0000256" key="6">
    <source>
        <dbReference type="PROSITE-ProRule" id="PRU00552"/>
    </source>
</evidence>
<keyword evidence="3 7" id="KW-0378">Hydrolase</keyword>
<dbReference type="GO" id="GO:0005829">
    <property type="term" value="C:cytosol"/>
    <property type="evidence" value="ECO:0007669"/>
    <property type="project" value="TreeGrafter"/>
</dbReference>
<dbReference type="PROSITE" id="PS51195">
    <property type="entry name" value="Q_MOTIF"/>
    <property type="match status" value="1"/>
</dbReference>
<dbReference type="GO" id="GO:0005524">
    <property type="term" value="F:ATP binding"/>
    <property type="evidence" value="ECO:0007669"/>
    <property type="project" value="UniProtKB-KW"/>
</dbReference>
<feature type="compositionally biased region" description="Basic and acidic residues" evidence="8">
    <location>
        <begin position="443"/>
        <end position="453"/>
    </location>
</feature>
<evidence type="ECO:0000256" key="8">
    <source>
        <dbReference type="SAM" id="MobiDB-lite"/>
    </source>
</evidence>
<accession>A0AAP8T9U4</accession>
<evidence type="ECO:0000259" key="10">
    <source>
        <dbReference type="PROSITE" id="PS51194"/>
    </source>
</evidence>
<keyword evidence="5 7" id="KW-0067">ATP-binding</keyword>
<dbReference type="PROSITE" id="PS51192">
    <property type="entry name" value="HELICASE_ATP_BIND_1"/>
    <property type="match status" value="1"/>
</dbReference>
<feature type="domain" description="DEAD-box RNA helicase Q" evidence="11">
    <location>
        <begin position="19"/>
        <end position="47"/>
    </location>
</feature>
<dbReference type="PANTHER" id="PTHR47963">
    <property type="entry name" value="DEAD-BOX ATP-DEPENDENT RNA HELICASE 47, MITOCHONDRIAL"/>
    <property type="match status" value="1"/>
</dbReference>